<evidence type="ECO:0000256" key="1">
    <source>
        <dbReference type="SAM" id="Phobius"/>
    </source>
</evidence>
<dbReference type="AlphaFoldDB" id="V5IDK4"/>
<keyword evidence="1" id="KW-0812">Transmembrane</keyword>
<name>V5IDK4_IXORI</name>
<feature type="transmembrane region" description="Helical" evidence="1">
    <location>
        <begin position="211"/>
        <end position="235"/>
    </location>
</feature>
<dbReference type="EMBL" id="GANP01011782">
    <property type="protein sequence ID" value="JAB72686.1"/>
    <property type="molecule type" value="mRNA"/>
</dbReference>
<keyword evidence="1" id="KW-0472">Membrane</keyword>
<organism evidence="2">
    <name type="scientific">Ixodes ricinus</name>
    <name type="common">Common tick</name>
    <name type="synonym">Acarus ricinus</name>
    <dbReference type="NCBI Taxonomy" id="34613"/>
    <lineage>
        <taxon>Eukaryota</taxon>
        <taxon>Metazoa</taxon>
        <taxon>Ecdysozoa</taxon>
        <taxon>Arthropoda</taxon>
        <taxon>Chelicerata</taxon>
        <taxon>Arachnida</taxon>
        <taxon>Acari</taxon>
        <taxon>Parasitiformes</taxon>
        <taxon>Ixodida</taxon>
        <taxon>Ixodoidea</taxon>
        <taxon>Ixodidae</taxon>
        <taxon>Ixodinae</taxon>
        <taxon>Ixodes</taxon>
    </lineage>
</organism>
<keyword evidence="1" id="KW-1133">Transmembrane helix</keyword>
<sequence length="243" mass="27335">MKVSIGPACLHVATFLGRRAILASLFRANSGFSLHDVRDCLPQESAFPCPVVIFVVLALETNLTWERLQLMATGLPSPRDSPPTLLCIIYTQSCTLLTAGKIKPGIFRNMYTHKHILYITSCRPCSYVSVLVEQSRLFALQVFLLCFVMRGYGSRLWSLAYTGALFVSSHKGPKLCGLEMQYYKLFFLFCSLRVHSPSKGAIYNLMLCVQYGVWFCPCVSCPAVPFFLLFCFVLLMSKQNCTF</sequence>
<accession>V5IDK4</accession>
<evidence type="ECO:0000313" key="2">
    <source>
        <dbReference type="EMBL" id="JAB72686.1"/>
    </source>
</evidence>
<proteinExistence type="evidence at transcript level"/>
<protein>
    <submittedName>
        <fullName evidence="2">Uncharacterized protein</fullName>
    </submittedName>
</protein>
<reference evidence="2" key="1">
    <citation type="journal article" date="2015" name="Sci. Rep.">
        <title>Tissue- and time-dependent transcription in Ixodes ricinus salivary glands and midguts when blood feeding on the vertebrate host.</title>
        <authorList>
            <person name="Kotsyfakis M."/>
            <person name="Schwarz A."/>
            <person name="Erhart J."/>
            <person name="Ribeiro J.M."/>
        </authorList>
    </citation>
    <scope>NUCLEOTIDE SEQUENCE</scope>
    <source>
        <tissue evidence="2">Salivary gland and midgut</tissue>
    </source>
</reference>